<evidence type="ECO:0000313" key="1">
    <source>
        <dbReference type="EMBL" id="KAF2465618.1"/>
    </source>
</evidence>
<name>A0ACB6QF79_9PLEO</name>
<dbReference type="EMBL" id="MU003529">
    <property type="protein sequence ID" value="KAF2465618.1"/>
    <property type="molecule type" value="Genomic_DNA"/>
</dbReference>
<accession>A0ACB6QF79</accession>
<comment type="caution">
    <text evidence="1">The sequence shown here is derived from an EMBL/GenBank/DDBJ whole genome shotgun (WGS) entry which is preliminary data.</text>
</comment>
<sequence>MRLTHGVLSTEGSDVIPPVGIFTMFDAPEFLDRDASQFSTFAQTWYGNSPLLKLVTKASQRRPRSHDNHYLMDYQPIGNSAQTEVIATFVHELEERLGIKRMEISLTEE</sequence>
<dbReference type="Proteomes" id="UP000799755">
    <property type="component" value="Unassembled WGS sequence"/>
</dbReference>
<keyword evidence="2" id="KW-1185">Reference proteome</keyword>
<proteinExistence type="predicted"/>
<evidence type="ECO:0000313" key="2">
    <source>
        <dbReference type="Proteomes" id="UP000799755"/>
    </source>
</evidence>
<reference evidence="1" key="1">
    <citation type="journal article" date="2020" name="Stud. Mycol.">
        <title>101 Dothideomycetes genomes: a test case for predicting lifestyles and emergence of pathogens.</title>
        <authorList>
            <person name="Haridas S."/>
            <person name="Albert R."/>
            <person name="Binder M."/>
            <person name="Bloem J."/>
            <person name="Labutti K."/>
            <person name="Salamov A."/>
            <person name="Andreopoulos B."/>
            <person name="Baker S."/>
            <person name="Barry K."/>
            <person name="Bills G."/>
            <person name="Bluhm B."/>
            <person name="Cannon C."/>
            <person name="Castanera R."/>
            <person name="Culley D."/>
            <person name="Daum C."/>
            <person name="Ezra D."/>
            <person name="Gonzalez J."/>
            <person name="Henrissat B."/>
            <person name="Kuo A."/>
            <person name="Liang C."/>
            <person name="Lipzen A."/>
            <person name="Lutzoni F."/>
            <person name="Magnuson J."/>
            <person name="Mondo S."/>
            <person name="Nolan M."/>
            <person name="Ohm R."/>
            <person name="Pangilinan J."/>
            <person name="Park H.-J."/>
            <person name="Ramirez L."/>
            <person name="Alfaro M."/>
            <person name="Sun H."/>
            <person name="Tritt A."/>
            <person name="Yoshinaga Y."/>
            <person name="Zwiers L.-H."/>
            <person name="Turgeon B."/>
            <person name="Goodwin S."/>
            <person name="Spatafora J."/>
            <person name="Crous P."/>
            <person name="Grigoriev I."/>
        </authorList>
    </citation>
    <scope>NUCLEOTIDE SEQUENCE</scope>
    <source>
        <strain evidence="1">ATCC 200398</strain>
    </source>
</reference>
<protein>
    <submittedName>
        <fullName evidence="1">Uncharacterized protein</fullName>
    </submittedName>
</protein>
<organism evidence="1 2">
    <name type="scientific">Lindgomyces ingoldianus</name>
    <dbReference type="NCBI Taxonomy" id="673940"/>
    <lineage>
        <taxon>Eukaryota</taxon>
        <taxon>Fungi</taxon>
        <taxon>Dikarya</taxon>
        <taxon>Ascomycota</taxon>
        <taxon>Pezizomycotina</taxon>
        <taxon>Dothideomycetes</taxon>
        <taxon>Pleosporomycetidae</taxon>
        <taxon>Pleosporales</taxon>
        <taxon>Lindgomycetaceae</taxon>
        <taxon>Lindgomyces</taxon>
    </lineage>
</organism>
<gene>
    <name evidence="1" type="ORF">BDR25DRAFT_360557</name>
</gene>